<dbReference type="EMBL" id="REFR01000012">
    <property type="protein sequence ID" value="RMB04925.1"/>
    <property type="molecule type" value="Genomic_DNA"/>
</dbReference>
<dbReference type="GO" id="GO:0019346">
    <property type="term" value="P:transsulfuration"/>
    <property type="evidence" value="ECO:0007669"/>
    <property type="project" value="InterPro"/>
</dbReference>
<dbReference type="InterPro" id="IPR000277">
    <property type="entry name" value="Cys/Met-Metab_PyrdxlP-dep_enz"/>
</dbReference>
<organism evidence="8 9">
    <name type="scientific">Eilatimonas milleporae</name>
    <dbReference type="NCBI Taxonomy" id="911205"/>
    <lineage>
        <taxon>Bacteria</taxon>
        <taxon>Pseudomonadati</taxon>
        <taxon>Pseudomonadota</taxon>
        <taxon>Alphaproteobacteria</taxon>
        <taxon>Kordiimonadales</taxon>
        <taxon>Kordiimonadaceae</taxon>
        <taxon>Eilatimonas</taxon>
    </lineage>
</organism>
<evidence type="ECO:0000256" key="7">
    <source>
        <dbReference type="RuleBase" id="RU362118"/>
    </source>
</evidence>
<keyword evidence="9" id="KW-1185">Reference proteome</keyword>
<evidence type="ECO:0000256" key="5">
    <source>
        <dbReference type="ARBA" id="ARBA00047517"/>
    </source>
</evidence>
<dbReference type="PIRSF" id="PIRSF001434">
    <property type="entry name" value="CGS"/>
    <property type="match status" value="1"/>
</dbReference>
<dbReference type="InterPro" id="IPR015422">
    <property type="entry name" value="PyrdxlP-dep_Trfase_small"/>
</dbReference>
<dbReference type="Gene3D" id="3.40.640.10">
    <property type="entry name" value="Type I PLP-dependent aspartate aminotransferase-like (Major domain)"/>
    <property type="match status" value="1"/>
</dbReference>
<dbReference type="PANTHER" id="PTHR43500">
    <property type="entry name" value="CYSTATHIONINE BETA-LYASE-RELATED"/>
    <property type="match status" value="1"/>
</dbReference>
<comment type="cofactor">
    <cofactor evidence="1 7">
        <name>pyridoxal 5'-phosphate</name>
        <dbReference type="ChEBI" id="CHEBI:597326"/>
    </cofactor>
</comment>
<name>A0A3M0C7Q9_9PROT</name>
<dbReference type="GO" id="GO:0030170">
    <property type="term" value="F:pyridoxal phosphate binding"/>
    <property type="evidence" value="ECO:0007669"/>
    <property type="project" value="InterPro"/>
</dbReference>
<dbReference type="GO" id="GO:0047804">
    <property type="term" value="F:cysteine-S-conjugate beta-lyase activity"/>
    <property type="evidence" value="ECO:0007669"/>
    <property type="project" value="InterPro"/>
</dbReference>
<evidence type="ECO:0000256" key="6">
    <source>
        <dbReference type="PIRSR" id="PIRSR001434-2"/>
    </source>
</evidence>
<keyword evidence="4 8" id="KW-0456">Lyase</keyword>
<dbReference type="CDD" id="cd00614">
    <property type="entry name" value="CGS_like"/>
    <property type="match status" value="1"/>
</dbReference>
<evidence type="ECO:0000256" key="3">
    <source>
        <dbReference type="ARBA" id="ARBA00022898"/>
    </source>
</evidence>
<gene>
    <name evidence="8" type="ORF">BXY39_2498</name>
</gene>
<dbReference type="SUPFAM" id="SSF53383">
    <property type="entry name" value="PLP-dependent transferases"/>
    <property type="match status" value="1"/>
</dbReference>
<dbReference type="OrthoDB" id="9790858at2"/>
<sequence>MSDTKKTGQNTRLVVGGRHKEWTHGVVNPPVYRASTCVFETYAEMRARTAAPNEKKLFYARKGTPTQWALDDALSDLHGGAGTLLYPSGVAAIAGVFLSLLQAGDHVLITDNAYEPTRGMAGGLLKRMGIGVTYFDPLAPIRPLMTDRTRMIFTESPGSLTFEMQDIRDIVAAAQVHDALVVVDNTWATPLFHQPLAHGVDVVIEAVTKYIGGHSDLMMGSATAGERTLAALKRGAGHMGQTVSPDDAFLALRGLRSLSARLRQHEDSALKVARWLRGHEAVADVLYPALDSHPGHALWQRDFSGASGLFSIILKGGDYADTAAMTDGMRLFKMGFSWGGYESLMVPSDPTPVRTATRWSADGPLVRLHIGLEDPEDLISDLSDGLTRYGRHLNGQSGF</sequence>
<dbReference type="FunFam" id="3.40.640.10:FF:000046">
    <property type="entry name" value="Cystathionine gamma-lyase"/>
    <property type="match status" value="1"/>
</dbReference>
<evidence type="ECO:0000256" key="2">
    <source>
        <dbReference type="ARBA" id="ARBA00009077"/>
    </source>
</evidence>
<feature type="modified residue" description="N6-(pyridoxal phosphate)lysine" evidence="6">
    <location>
        <position position="209"/>
    </location>
</feature>
<dbReference type="NCBIfam" id="TIGR01324">
    <property type="entry name" value="cysta_beta_ly_B"/>
    <property type="match status" value="1"/>
</dbReference>
<comment type="catalytic activity">
    <reaction evidence="5">
        <text>L,L-cystathionine + H2O = L-homocysteine + pyruvate + NH4(+)</text>
        <dbReference type="Rhea" id="RHEA:13965"/>
        <dbReference type="ChEBI" id="CHEBI:15361"/>
        <dbReference type="ChEBI" id="CHEBI:15377"/>
        <dbReference type="ChEBI" id="CHEBI:28938"/>
        <dbReference type="ChEBI" id="CHEBI:58161"/>
        <dbReference type="ChEBI" id="CHEBI:58199"/>
    </reaction>
</comment>
<dbReference type="Gene3D" id="3.90.1150.10">
    <property type="entry name" value="Aspartate Aminotransferase, domain 1"/>
    <property type="match status" value="1"/>
</dbReference>
<evidence type="ECO:0000313" key="8">
    <source>
        <dbReference type="EMBL" id="RMB04925.1"/>
    </source>
</evidence>
<proteinExistence type="inferred from homology"/>
<reference evidence="8 9" key="1">
    <citation type="submission" date="2018-10" db="EMBL/GenBank/DDBJ databases">
        <title>Genomic Encyclopedia of Archaeal and Bacterial Type Strains, Phase II (KMG-II): from individual species to whole genera.</title>
        <authorList>
            <person name="Goeker M."/>
        </authorList>
    </citation>
    <scope>NUCLEOTIDE SEQUENCE [LARGE SCALE GENOMIC DNA]</scope>
    <source>
        <strain evidence="8 9">DSM 25217</strain>
    </source>
</reference>
<comment type="similarity">
    <text evidence="2 7">Belongs to the trans-sulfuration enzymes family.</text>
</comment>
<evidence type="ECO:0000256" key="1">
    <source>
        <dbReference type="ARBA" id="ARBA00001933"/>
    </source>
</evidence>
<evidence type="ECO:0000313" key="9">
    <source>
        <dbReference type="Proteomes" id="UP000271227"/>
    </source>
</evidence>
<dbReference type="Proteomes" id="UP000271227">
    <property type="component" value="Unassembled WGS sequence"/>
</dbReference>
<dbReference type="RefSeq" id="WP_121939177.1">
    <property type="nucleotide sequence ID" value="NZ_REFR01000012.1"/>
</dbReference>
<dbReference type="FunCoup" id="A0A3M0C7Q9">
    <property type="interactions" value="111"/>
</dbReference>
<accession>A0A3M0C7Q9</accession>
<dbReference type="InterPro" id="IPR015424">
    <property type="entry name" value="PyrdxlP-dep_Trfase"/>
</dbReference>
<protein>
    <submittedName>
        <fullName evidence="8">Cystathionine beta-lyase</fullName>
    </submittedName>
</protein>
<dbReference type="InterPro" id="IPR006233">
    <property type="entry name" value="Cys_b_lyase_bac"/>
</dbReference>
<dbReference type="AlphaFoldDB" id="A0A3M0C7Q9"/>
<dbReference type="InterPro" id="IPR015421">
    <property type="entry name" value="PyrdxlP-dep_Trfase_major"/>
</dbReference>
<comment type="caution">
    <text evidence="8">The sequence shown here is derived from an EMBL/GenBank/DDBJ whole genome shotgun (WGS) entry which is preliminary data.</text>
</comment>
<dbReference type="PANTHER" id="PTHR43500:SF1">
    <property type="entry name" value="CYSTATHIONINE BETA-LYASE-RELATED"/>
    <property type="match status" value="1"/>
</dbReference>
<dbReference type="Pfam" id="PF01053">
    <property type="entry name" value="Cys_Met_Meta_PP"/>
    <property type="match status" value="1"/>
</dbReference>
<evidence type="ECO:0000256" key="4">
    <source>
        <dbReference type="ARBA" id="ARBA00023239"/>
    </source>
</evidence>
<dbReference type="InParanoid" id="A0A3M0C7Q9"/>
<keyword evidence="3 6" id="KW-0663">Pyridoxal phosphate</keyword>
<dbReference type="GO" id="GO:0019450">
    <property type="term" value="P:L-cysteine catabolic process to pyruvate"/>
    <property type="evidence" value="ECO:0007669"/>
    <property type="project" value="TreeGrafter"/>
</dbReference>